<evidence type="ECO:0000313" key="6">
    <source>
        <dbReference type="Proteomes" id="UP000295662"/>
    </source>
</evidence>
<evidence type="ECO:0000259" key="3">
    <source>
        <dbReference type="Pfam" id="PF00278"/>
    </source>
</evidence>
<feature type="domain" description="Orn/DAP/Arg decarboxylase 2 N-terminal" evidence="4">
    <location>
        <begin position="28"/>
        <end position="272"/>
    </location>
</feature>
<dbReference type="InterPro" id="IPR022643">
    <property type="entry name" value="De-COase2_C"/>
</dbReference>
<evidence type="ECO:0000256" key="2">
    <source>
        <dbReference type="ARBA" id="ARBA00022898"/>
    </source>
</evidence>
<proteinExistence type="predicted"/>
<dbReference type="Proteomes" id="UP000295662">
    <property type="component" value="Unassembled WGS sequence"/>
</dbReference>
<feature type="domain" description="Orn/DAP/Arg decarboxylase 2 C-terminal" evidence="3">
    <location>
        <begin position="18"/>
        <end position="365"/>
    </location>
</feature>
<organism evidence="5 6">
    <name type="scientific">Prosthecobacter fusiformis</name>
    <dbReference type="NCBI Taxonomy" id="48464"/>
    <lineage>
        <taxon>Bacteria</taxon>
        <taxon>Pseudomonadati</taxon>
        <taxon>Verrucomicrobiota</taxon>
        <taxon>Verrucomicrobiia</taxon>
        <taxon>Verrucomicrobiales</taxon>
        <taxon>Verrucomicrobiaceae</taxon>
        <taxon>Prosthecobacter</taxon>
    </lineage>
</organism>
<evidence type="ECO:0000256" key="1">
    <source>
        <dbReference type="ARBA" id="ARBA00001933"/>
    </source>
</evidence>
<dbReference type="InterPro" id="IPR022644">
    <property type="entry name" value="De-COase2_N"/>
</dbReference>
<protein>
    <submittedName>
        <fullName evidence="5">Diaminopimelate decarboxylase</fullName>
    </submittedName>
</protein>
<evidence type="ECO:0000313" key="5">
    <source>
        <dbReference type="EMBL" id="TDU62515.1"/>
    </source>
</evidence>
<dbReference type="Gene3D" id="3.20.20.10">
    <property type="entry name" value="Alanine racemase"/>
    <property type="match status" value="1"/>
</dbReference>
<dbReference type="SUPFAM" id="SSF50621">
    <property type="entry name" value="Alanine racemase C-terminal domain-like"/>
    <property type="match status" value="1"/>
</dbReference>
<evidence type="ECO:0000259" key="4">
    <source>
        <dbReference type="Pfam" id="PF02784"/>
    </source>
</evidence>
<dbReference type="InterPro" id="IPR009006">
    <property type="entry name" value="Ala_racemase/Decarboxylase_C"/>
</dbReference>
<dbReference type="PANTHER" id="PTHR43727">
    <property type="entry name" value="DIAMINOPIMELATE DECARBOXYLASE"/>
    <property type="match status" value="1"/>
</dbReference>
<comment type="cofactor">
    <cofactor evidence="1">
        <name>pyridoxal 5'-phosphate</name>
        <dbReference type="ChEBI" id="CHEBI:597326"/>
    </cofactor>
</comment>
<reference evidence="5 6" key="1">
    <citation type="submission" date="2019-03" db="EMBL/GenBank/DDBJ databases">
        <title>Genomic Encyclopedia of Archaeal and Bacterial Type Strains, Phase II (KMG-II): from individual species to whole genera.</title>
        <authorList>
            <person name="Goeker M."/>
        </authorList>
    </citation>
    <scope>NUCLEOTIDE SEQUENCE [LARGE SCALE GENOMIC DNA]</scope>
    <source>
        <strain evidence="5 6">ATCC 25309</strain>
    </source>
</reference>
<dbReference type="SUPFAM" id="SSF51419">
    <property type="entry name" value="PLP-binding barrel"/>
    <property type="match status" value="1"/>
</dbReference>
<name>A0A4R7RI95_9BACT</name>
<dbReference type="InterPro" id="IPR029066">
    <property type="entry name" value="PLP-binding_barrel"/>
</dbReference>
<dbReference type="PRINTS" id="PR01182">
    <property type="entry name" value="ORNDCRBXLASE"/>
</dbReference>
<dbReference type="GO" id="GO:0006596">
    <property type="term" value="P:polyamine biosynthetic process"/>
    <property type="evidence" value="ECO:0007669"/>
    <property type="project" value="InterPro"/>
</dbReference>
<dbReference type="InterPro" id="IPR002433">
    <property type="entry name" value="Orn_de-COase"/>
</dbReference>
<dbReference type="RefSeq" id="WP_133797620.1">
    <property type="nucleotide sequence ID" value="NZ_SOCA01000020.1"/>
</dbReference>
<dbReference type="EMBL" id="SOCA01000020">
    <property type="protein sequence ID" value="TDU62515.1"/>
    <property type="molecule type" value="Genomic_DNA"/>
</dbReference>
<dbReference type="Pfam" id="PF00278">
    <property type="entry name" value="Orn_DAP_Arg_deC"/>
    <property type="match status" value="1"/>
</dbReference>
<gene>
    <name evidence="5" type="ORF">EI77_04680</name>
</gene>
<keyword evidence="2" id="KW-0663">Pyridoxal phosphate</keyword>
<dbReference type="OrthoDB" id="9802241at2"/>
<dbReference type="GO" id="GO:0008836">
    <property type="term" value="F:diaminopimelate decarboxylase activity"/>
    <property type="evidence" value="ECO:0007669"/>
    <property type="project" value="TreeGrafter"/>
</dbReference>
<dbReference type="Gene3D" id="2.40.37.10">
    <property type="entry name" value="Lyase, Ornithine Decarboxylase, Chain A, domain 1"/>
    <property type="match status" value="1"/>
</dbReference>
<accession>A0A4R7RI95</accession>
<dbReference type="PANTHER" id="PTHR43727:SF2">
    <property type="entry name" value="GROUP IV DECARBOXYLASE"/>
    <property type="match status" value="1"/>
</dbReference>
<dbReference type="AlphaFoldDB" id="A0A4R7RI95"/>
<dbReference type="Pfam" id="PF02784">
    <property type="entry name" value="Orn_Arg_deC_N"/>
    <property type="match status" value="1"/>
</dbReference>
<comment type="caution">
    <text evidence="5">The sequence shown here is derived from an EMBL/GenBank/DDBJ whole genome shotgun (WGS) entry which is preliminary data.</text>
</comment>
<keyword evidence="6" id="KW-1185">Reference proteome</keyword>
<sequence>MDASFANGLAATYDTPFYAYDLSAVACRTQELMASLPEGARLFHSFKANPLPPVAEEIRLGGAQAEITSLGELHAARLAGHDLTQALYGGPGKKAAEIAAALNAGVRWFSCESWQDLKRLSEAATAAQTEVQILLRVNPAEAPDARLAMTGVESQFGFDESLLTDPEARAKVRQPGICLRGVHVYFGTQVASVGALTANTRRALETAVRLEAALDFECTVINAGGGFPWPYANNAPVPALKGLREELTTLWQASPLYPKAQLWFEAGRYLCAAAGTLVTRVLDVKPSRTRTFVVLDTGIHHLGGMAGLGRIPRSAVTFQNLSRSHAGEMTADIVGPLCTPLDSLARGLKLPVVEAGDLLAVPNVGAYGLTASLVAFLSHPAPVEISYREGEMEQVWRWRSGHQQLFPAEIPY</sequence>
<dbReference type="GO" id="GO:0009089">
    <property type="term" value="P:lysine biosynthetic process via diaminopimelate"/>
    <property type="evidence" value="ECO:0007669"/>
    <property type="project" value="TreeGrafter"/>
</dbReference>